<dbReference type="GO" id="GO:0016787">
    <property type="term" value="F:hydrolase activity"/>
    <property type="evidence" value="ECO:0007669"/>
    <property type="project" value="UniProtKB-KW"/>
</dbReference>
<gene>
    <name evidence="5" type="ORF">RchiOBHm_Chr4g0439781</name>
</gene>
<evidence type="ECO:0000256" key="3">
    <source>
        <dbReference type="ARBA" id="ARBA00023180"/>
    </source>
</evidence>
<accession>A0A2P6R2Y0</accession>
<keyword evidence="2" id="KW-0732">Signal</keyword>
<comment type="caution">
    <text evidence="5">The sequence shown here is derived from an EMBL/GenBank/DDBJ whole genome shotgun (WGS) entry which is preliminary data.</text>
</comment>
<evidence type="ECO:0000313" key="6">
    <source>
        <dbReference type="Proteomes" id="UP000238479"/>
    </source>
</evidence>
<proteinExistence type="inferred from homology"/>
<dbReference type="InterPro" id="IPR036430">
    <property type="entry name" value="RNase_T2-like_sf"/>
</dbReference>
<dbReference type="GO" id="GO:0003723">
    <property type="term" value="F:RNA binding"/>
    <property type="evidence" value="ECO:0007669"/>
    <property type="project" value="InterPro"/>
</dbReference>
<dbReference type="Gene3D" id="3.90.730.10">
    <property type="entry name" value="Ribonuclease T2-like"/>
    <property type="match status" value="1"/>
</dbReference>
<evidence type="ECO:0000313" key="5">
    <source>
        <dbReference type="EMBL" id="PRQ40781.1"/>
    </source>
</evidence>
<dbReference type="SUPFAM" id="SSF55895">
    <property type="entry name" value="Ribonuclease Rh-like"/>
    <property type="match status" value="1"/>
</dbReference>
<dbReference type="Proteomes" id="UP000238479">
    <property type="component" value="Chromosome 4"/>
</dbReference>
<evidence type="ECO:0000256" key="2">
    <source>
        <dbReference type="ARBA" id="ARBA00022729"/>
    </source>
</evidence>
<dbReference type="AlphaFoldDB" id="A0A2P6R2Y0"/>
<dbReference type="EC" id="3.1.27.1" evidence="5"/>
<dbReference type="Pfam" id="PF00445">
    <property type="entry name" value="Ribonuclease_T2"/>
    <property type="match status" value="1"/>
</dbReference>
<keyword evidence="3" id="KW-0325">Glycoprotein</keyword>
<dbReference type="GO" id="GO:0033897">
    <property type="term" value="F:ribonuclease T2 activity"/>
    <property type="evidence" value="ECO:0007669"/>
    <property type="project" value="InterPro"/>
</dbReference>
<keyword evidence="5" id="KW-0378">Hydrolase</keyword>
<protein>
    <submittedName>
        <fullName evidence="5">Putative ribonuclease T(2)</fullName>
        <ecNumber evidence="5">3.1.27.1</ecNumber>
    </submittedName>
</protein>
<dbReference type="Gramene" id="PRQ40781">
    <property type="protein sequence ID" value="PRQ40781"/>
    <property type="gene ID" value="RchiOBHm_Chr4g0439781"/>
</dbReference>
<sequence>MHGTCSQSVLDRYNYFFHATGLRDTLKDIHGYLQDYGIRPDGTAYNLNTQILSEKIISWPQ</sequence>
<dbReference type="EMBL" id="PDCK01000042">
    <property type="protein sequence ID" value="PRQ40781.1"/>
    <property type="molecule type" value="Genomic_DNA"/>
</dbReference>
<evidence type="ECO:0000256" key="1">
    <source>
        <dbReference type="ARBA" id="ARBA00007469"/>
    </source>
</evidence>
<organism evidence="5 6">
    <name type="scientific">Rosa chinensis</name>
    <name type="common">China rose</name>
    <dbReference type="NCBI Taxonomy" id="74649"/>
    <lineage>
        <taxon>Eukaryota</taxon>
        <taxon>Viridiplantae</taxon>
        <taxon>Streptophyta</taxon>
        <taxon>Embryophyta</taxon>
        <taxon>Tracheophyta</taxon>
        <taxon>Spermatophyta</taxon>
        <taxon>Magnoliopsida</taxon>
        <taxon>eudicotyledons</taxon>
        <taxon>Gunneridae</taxon>
        <taxon>Pentapetalae</taxon>
        <taxon>rosids</taxon>
        <taxon>fabids</taxon>
        <taxon>Rosales</taxon>
        <taxon>Rosaceae</taxon>
        <taxon>Rosoideae</taxon>
        <taxon>Rosoideae incertae sedis</taxon>
        <taxon>Rosa</taxon>
    </lineage>
</organism>
<evidence type="ECO:0000256" key="4">
    <source>
        <dbReference type="RuleBase" id="RU004328"/>
    </source>
</evidence>
<reference evidence="5 6" key="1">
    <citation type="journal article" date="2018" name="Nat. Genet.">
        <title>The Rosa genome provides new insights in the design of modern roses.</title>
        <authorList>
            <person name="Bendahmane M."/>
        </authorList>
    </citation>
    <scope>NUCLEOTIDE SEQUENCE [LARGE SCALE GENOMIC DNA]</scope>
    <source>
        <strain evidence="6">cv. Old Blush</strain>
    </source>
</reference>
<keyword evidence="6" id="KW-1185">Reference proteome</keyword>
<dbReference type="InterPro" id="IPR001568">
    <property type="entry name" value="RNase_T2-like"/>
</dbReference>
<comment type="similarity">
    <text evidence="1 4">Belongs to the RNase T2 family.</text>
</comment>
<name>A0A2P6R2Y0_ROSCH</name>